<keyword evidence="8 12" id="KW-0443">Lipid metabolism</keyword>
<keyword evidence="15" id="KW-1185">Reference proteome</keyword>
<dbReference type="AlphaFoldDB" id="A0AAW0DP08"/>
<proteinExistence type="inferred from homology"/>
<evidence type="ECO:0000256" key="13">
    <source>
        <dbReference type="SAM" id="MobiDB-lite"/>
    </source>
</evidence>
<feature type="compositionally biased region" description="Polar residues" evidence="13">
    <location>
        <begin position="246"/>
        <end position="258"/>
    </location>
</feature>
<keyword evidence="3 12" id="KW-0444">Lipid biosynthesis</keyword>
<dbReference type="PANTHER" id="PTHR11157:SF134">
    <property type="entry name" value="ELONGATION OF FATTY ACIDS PROTEIN 1-RELATED"/>
    <property type="match status" value="1"/>
</dbReference>
<comment type="catalytic activity">
    <reaction evidence="12">
        <text>an acyl-CoA + malonyl-CoA + H(+) = a 3-oxoacyl-CoA + CO2 + CoA</text>
        <dbReference type="Rhea" id="RHEA:50252"/>
        <dbReference type="ChEBI" id="CHEBI:15378"/>
        <dbReference type="ChEBI" id="CHEBI:16526"/>
        <dbReference type="ChEBI" id="CHEBI:57287"/>
        <dbReference type="ChEBI" id="CHEBI:57384"/>
        <dbReference type="ChEBI" id="CHEBI:58342"/>
        <dbReference type="ChEBI" id="CHEBI:90726"/>
    </reaction>
    <physiologicalReaction direction="left-to-right" evidence="12">
        <dbReference type="Rhea" id="RHEA:50253"/>
    </physiologicalReaction>
</comment>
<dbReference type="PANTHER" id="PTHR11157">
    <property type="entry name" value="FATTY ACID ACYL TRANSFERASE-RELATED"/>
    <property type="match status" value="1"/>
</dbReference>
<gene>
    <name evidence="14" type="ORF">R3P38DRAFT_3171780</name>
</gene>
<comment type="caution">
    <text evidence="12">Lacks conserved residue(s) required for the propagation of feature annotation.</text>
</comment>
<evidence type="ECO:0000256" key="12">
    <source>
        <dbReference type="RuleBase" id="RU361115"/>
    </source>
</evidence>
<comment type="catalytic activity">
    <reaction evidence="11">
        <text>a very-long-chain acyl-CoA + malonyl-CoA + H(+) = a very-long-chain 3-oxoacyl-CoA + CO2 + CoA</text>
        <dbReference type="Rhea" id="RHEA:32727"/>
        <dbReference type="ChEBI" id="CHEBI:15378"/>
        <dbReference type="ChEBI" id="CHEBI:16526"/>
        <dbReference type="ChEBI" id="CHEBI:57287"/>
        <dbReference type="ChEBI" id="CHEBI:57384"/>
        <dbReference type="ChEBI" id="CHEBI:90725"/>
        <dbReference type="ChEBI" id="CHEBI:90736"/>
        <dbReference type="EC" id="2.3.1.199"/>
    </reaction>
</comment>
<dbReference type="EC" id="2.3.1.-" evidence="12"/>
<evidence type="ECO:0000256" key="1">
    <source>
        <dbReference type="ARBA" id="ARBA00004141"/>
    </source>
</evidence>
<evidence type="ECO:0000256" key="10">
    <source>
        <dbReference type="ARBA" id="ARBA00023160"/>
    </source>
</evidence>
<reference evidence="14 15" key="1">
    <citation type="journal article" date="2024" name="J Genomics">
        <title>Draft genome sequencing and assembly of Favolaschia claudopus CIRM-BRFM 2984 isolated from oak limbs.</title>
        <authorList>
            <person name="Navarro D."/>
            <person name="Drula E."/>
            <person name="Chaduli D."/>
            <person name="Cazenave R."/>
            <person name="Ahrendt S."/>
            <person name="Wang J."/>
            <person name="Lipzen A."/>
            <person name="Daum C."/>
            <person name="Barry K."/>
            <person name="Grigoriev I.V."/>
            <person name="Favel A."/>
            <person name="Rosso M.N."/>
            <person name="Martin F."/>
        </authorList>
    </citation>
    <scope>NUCLEOTIDE SEQUENCE [LARGE SCALE GENOMIC DNA]</scope>
    <source>
        <strain evidence="14 15">CIRM-BRFM 2984</strain>
    </source>
</reference>
<dbReference type="GO" id="GO:0019367">
    <property type="term" value="P:fatty acid elongation, saturated fatty acid"/>
    <property type="evidence" value="ECO:0007669"/>
    <property type="project" value="TreeGrafter"/>
</dbReference>
<dbReference type="EMBL" id="JAWWNJ010000006">
    <property type="protein sequence ID" value="KAK7054198.1"/>
    <property type="molecule type" value="Genomic_DNA"/>
</dbReference>
<evidence type="ECO:0000313" key="15">
    <source>
        <dbReference type="Proteomes" id="UP001362999"/>
    </source>
</evidence>
<comment type="similarity">
    <text evidence="2 12">Belongs to the ELO family.</text>
</comment>
<keyword evidence="10 12" id="KW-0275">Fatty acid biosynthesis</keyword>
<evidence type="ECO:0000256" key="6">
    <source>
        <dbReference type="ARBA" id="ARBA00022832"/>
    </source>
</evidence>
<comment type="subcellular location">
    <subcellularLocation>
        <location evidence="1">Membrane</location>
        <topology evidence="1">Multi-pass membrane protein</topology>
    </subcellularLocation>
</comment>
<sequence>MSLANFLLANAPFTLPHHLYSFVEGQTPLSTNRAVFSSLAGYLALIFGIQAALKHRPSCAHRINPLFQVYNLMVSTGSLLLLVLLLEEIAPLIWRDGIFASICAETSWTPRMEFYYMVNYYFKYIEFLDTVFLAFKQKPLAFFHVFHHSATALLCYSQLLGRTSISWTVIVLNLAIHVLMYYYYYATAGGARLWLINTLLRHTTPAFFLTLATVLGLEERYSSAAGCSPLTSAHEKDSSKAKRKTNAVSKGSAANETS</sequence>
<feature type="transmembrane region" description="Helical" evidence="12">
    <location>
        <begin position="34"/>
        <end position="53"/>
    </location>
</feature>
<keyword evidence="6 12" id="KW-0276">Fatty acid metabolism</keyword>
<evidence type="ECO:0000256" key="8">
    <source>
        <dbReference type="ARBA" id="ARBA00023098"/>
    </source>
</evidence>
<name>A0AAW0DP08_9AGAR</name>
<dbReference type="Proteomes" id="UP001362999">
    <property type="component" value="Unassembled WGS sequence"/>
</dbReference>
<evidence type="ECO:0000256" key="2">
    <source>
        <dbReference type="ARBA" id="ARBA00007263"/>
    </source>
</evidence>
<dbReference type="Pfam" id="PF01151">
    <property type="entry name" value="ELO"/>
    <property type="match status" value="1"/>
</dbReference>
<evidence type="ECO:0000256" key="3">
    <source>
        <dbReference type="ARBA" id="ARBA00022516"/>
    </source>
</evidence>
<dbReference type="GO" id="GO:0030148">
    <property type="term" value="P:sphingolipid biosynthetic process"/>
    <property type="evidence" value="ECO:0007669"/>
    <property type="project" value="TreeGrafter"/>
</dbReference>
<keyword evidence="7 12" id="KW-1133">Transmembrane helix</keyword>
<accession>A0AAW0DP08</accession>
<keyword evidence="9 12" id="KW-0472">Membrane</keyword>
<evidence type="ECO:0000256" key="4">
    <source>
        <dbReference type="ARBA" id="ARBA00022679"/>
    </source>
</evidence>
<evidence type="ECO:0000256" key="9">
    <source>
        <dbReference type="ARBA" id="ARBA00023136"/>
    </source>
</evidence>
<comment type="caution">
    <text evidence="14">The sequence shown here is derived from an EMBL/GenBank/DDBJ whole genome shotgun (WGS) entry which is preliminary data.</text>
</comment>
<organism evidence="14 15">
    <name type="scientific">Favolaschia claudopus</name>
    <dbReference type="NCBI Taxonomy" id="2862362"/>
    <lineage>
        <taxon>Eukaryota</taxon>
        <taxon>Fungi</taxon>
        <taxon>Dikarya</taxon>
        <taxon>Basidiomycota</taxon>
        <taxon>Agaricomycotina</taxon>
        <taxon>Agaricomycetes</taxon>
        <taxon>Agaricomycetidae</taxon>
        <taxon>Agaricales</taxon>
        <taxon>Marasmiineae</taxon>
        <taxon>Mycenaceae</taxon>
        <taxon>Favolaschia</taxon>
    </lineage>
</organism>
<dbReference type="GO" id="GO:0034626">
    <property type="term" value="P:fatty acid elongation, polyunsaturated fatty acid"/>
    <property type="evidence" value="ECO:0007669"/>
    <property type="project" value="TreeGrafter"/>
</dbReference>
<dbReference type="InterPro" id="IPR002076">
    <property type="entry name" value="ELO_fam"/>
</dbReference>
<feature type="transmembrane region" description="Helical" evidence="12">
    <location>
        <begin position="165"/>
        <end position="184"/>
    </location>
</feature>
<feature type="transmembrane region" description="Helical" evidence="12">
    <location>
        <begin position="65"/>
        <end position="86"/>
    </location>
</feature>
<keyword evidence="4 12" id="KW-0808">Transferase</keyword>
<evidence type="ECO:0000256" key="5">
    <source>
        <dbReference type="ARBA" id="ARBA00022692"/>
    </source>
</evidence>
<protein>
    <recommendedName>
        <fullName evidence="12">Elongation of fatty acids protein</fullName>
        <ecNumber evidence="12">2.3.1.-</ecNumber>
    </recommendedName>
</protein>
<feature type="region of interest" description="Disordered" evidence="13">
    <location>
        <begin position="227"/>
        <end position="258"/>
    </location>
</feature>
<evidence type="ECO:0000256" key="7">
    <source>
        <dbReference type="ARBA" id="ARBA00022989"/>
    </source>
</evidence>
<evidence type="ECO:0000256" key="11">
    <source>
        <dbReference type="ARBA" id="ARBA00047375"/>
    </source>
</evidence>
<dbReference type="GO" id="GO:0034625">
    <property type="term" value="P:fatty acid elongation, monounsaturated fatty acid"/>
    <property type="evidence" value="ECO:0007669"/>
    <property type="project" value="TreeGrafter"/>
</dbReference>
<dbReference type="GO" id="GO:0005789">
    <property type="term" value="C:endoplasmic reticulum membrane"/>
    <property type="evidence" value="ECO:0007669"/>
    <property type="project" value="TreeGrafter"/>
</dbReference>
<evidence type="ECO:0000313" key="14">
    <source>
        <dbReference type="EMBL" id="KAK7054198.1"/>
    </source>
</evidence>
<keyword evidence="5 12" id="KW-0812">Transmembrane</keyword>
<dbReference type="GO" id="GO:0042761">
    <property type="term" value="P:very long-chain fatty acid biosynthetic process"/>
    <property type="evidence" value="ECO:0007669"/>
    <property type="project" value="TreeGrafter"/>
</dbReference>
<dbReference type="GO" id="GO:0009922">
    <property type="term" value="F:fatty acid elongase activity"/>
    <property type="evidence" value="ECO:0007669"/>
    <property type="project" value="UniProtKB-EC"/>
</dbReference>